<keyword evidence="3" id="KW-1185">Reference proteome</keyword>
<dbReference type="EMBL" id="JAJKFW010000063">
    <property type="protein sequence ID" value="MCC9645105.1"/>
    <property type="molecule type" value="Genomic_DNA"/>
</dbReference>
<organism evidence="2 3">
    <name type="scientific">Rhodopirellula halodulae</name>
    <dbReference type="NCBI Taxonomy" id="2894198"/>
    <lineage>
        <taxon>Bacteria</taxon>
        <taxon>Pseudomonadati</taxon>
        <taxon>Planctomycetota</taxon>
        <taxon>Planctomycetia</taxon>
        <taxon>Pirellulales</taxon>
        <taxon>Pirellulaceae</taxon>
        <taxon>Rhodopirellula</taxon>
    </lineage>
</organism>
<accession>A0ABS8NNM9</accession>
<feature type="chain" id="PRO_5045365479" evidence="1">
    <location>
        <begin position="21"/>
        <end position="226"/>
    </location>
</feature>
<gene>
    <name evidence="2" type="ORF">LOC71_22735</name>
</gene>
<evidence type="ECO:0000313" key="2">
    <source>
        <dbReference type="EMBL" id="MCC9645105.1"/>
    </source>
</evidence>
<dbReference type="RefSeq" id="WP_230276753.1">
    <property type="nucleotide sequence ID" value="NZ_JAJKFW010000063.1"/>
</dbReference>
<comment type="caution">
    <text evidence="2">The sequence shown here is derived from an EMBL/GenBank/DDBJ whole genome shotgun (WGS) entry which is preliminary data.</text>
</comment>
<evidence type="ECO:0000313" key="3">
    <source>
        <dbReference type="Proteomes" id="UP001430306"/>
    </source>
</evidence>
<evidence type="ECO:0000256" key="1">
    <source>
        <dbReference type="SAM" id="SignalP"/>
    </source>
</evidence>
<dbReference type="Proteomes" id="UP001430306">
    <property type="component" value="Unassembled WGS sequence"/>
</dbReference>
<keyword evidence="1" id="KW-0732">Signal</keyword>
<reference evidence="2" key="1">
    <citation type="submission" date="2021-11" db="EMBL/GenBank/DDBJ databases">
        <title>Genome sequence.</title>
        <authorList>
            <person name="Sun Q."/>
        </authorList>
    </citation>
    <scope>NUCLEOTIDE SEQUENCE</scope>
    <source>
        <strain evidence="2">JC740</strain>
    </source>
</reference>
<proteinExistence type="predicted"/>
<feature type="signal peptide" evidence="1">
    <location>
        <begin position="1"/>
        <end position="20"/>
    </location>
</feature>
<protein>
    <submittedName>
        <fullName evidence="2">Uncharacterized protein</fullName>
    </submittedName>
</protein>
<name>A0ABS8NNM9_9BACT</name>
<sequence>MKIPFAILLFSIFAPATVMAQGNGFGRRQVKQMLADRPDMKSVIDLDHPIYQWVVAGFEGSLLGQRIYWNANSPTTGRPAEHAAAYGHYPPFISISGGSETTPVDKWAAVVFELCNLKNDDKFAQLAKEAAAGKLSADEYATECVMLEYDAQLLTQKVFQDHPLPDSSHGKDDWYNAWVKPDLPTAEVFRKEHAVPGSPRCNYDFFRTTYQSHIAPHIPPQPTESP</sequence>